<evidence type="ECO:0000313" key="13">
    <source>
        <dbReference type="EMBL" id="QHT68877.1"/>
    </source>
</evidence>
<dbReference type="NCBIfam" id="NF003811">
    <property type="entry name" value="PRK05402.1"/>
    <property type="match status" value="1"/>
</dbReference>
<gene>
    <name evidence="10 13" type="primary">glgB</name>
    <name evidence="13" type="ORF">GXP67_20595</name>
</gene>
<dbReference type="PANTHER" id="PTHR43651:SF3">
    <property type="entry name" value="1,4-ALPHA-GLUCAN-BRANCHING ENZYME"/>
    <property type="match status" value="1"/>
</dbReference>
<feature type="active site" description="Nucleophile" evidence="10 11">
    <location>
        <position position="328"/>
    </location>
</feature>
<dbReference type="EC" id="2.4.1.18" evidence="10"/>
<comment type="pathway">
    <text evidence="3 10">Glycan biosynthesis; glycogen biosynthesis.</text>
</comment>
<dbReference type="PANTHER" id="PTHR43651">
    <property type="entry name" value="1,4-ALPHA-GLUCAN-BRANCHING ENZYME"/>
    <property type="match status" value="1"/>
</dbReference>
<evidence type="ECO:0000256" key="4">
    <source>
        <dbReference type="ARBA" id="ARBA00009000"/>
    </source>
</evidence>
<evidence type="ECO:0000256" key="2">
    <source>
        <dbReference type="ARBA" id="ARBA00002953"/>
    </source>
</evidence>
<feature type="active site" description="Proton donor" evidence="10 11">
    <location>
        <position position="381"/>
    </location>
</feature>
<evidence type="ECO:0000313" key="14">
    <source>
        <dbReference type="Proteomes" id="UP000480178"/>
    </source>
</evidence>
<comment type="function">
    <text evidence="2 10">Catalyzes the formation of the alpha-1,6-glucosidic linkages in glycogen by scission of a 1,4-alpha-linked oligosaccharide from growing alpha-1,4-glucan chains and the subsequent attachment of the oligosaccharide to the alpha-1,6 position.</text>
</comment>
<comment type="similarity">
    <text evidence="4 10">Belongs to the glycosyl hydrolase 13 family. GlgB subfamily.</text>
</comment>
<evidence type="ECO:0000256" key="5">
    <source>
        <dbReference type="ARBA" id="ARBA00022600"/>
    </source>
</evidence>
<evidence type="ECO:0000259" key="12">
    <source>
        <dbReference type="SMART" id="SM00642"/>
    </source>
</evidence>
<dbReference type="InterPro" id="IPR013783">
    <property type="entry name" value="Ig-like_fold"/>
</dbReference>
<dbReference type="Pfam" id="PF00128">
    <property type="entry name" value="Alpha-amylase"/>
    <property type="match status" value="2"/>
</dbReference>
<dbReference type="PIRSF" id="PIRSF000463">
    <property type="entry name" value="GlgB"/>
    <property type="match status" value="1"/>
</dbReference>
<dbReference type="FunFam" id="2.60.40.1180:FF:000002">
    <property type="entry name" value="1,4-alpha-glucan branching enzyme GlgB"/>
    <property type="match status" value="1"/>
</dbReference>
<evidence type="ECO:0000256" key="1">
    <source>
        <dbReference type="ARBA" id="ARBA00000826"/>
    </source>
</evidence>
<proteinExistence type="inferred from homology"/>
<name>A0A6C0GLR0_9BACT</name>
<dbReference type="EMBL" id="CP048222">
    <property type="protein sequence ID" value="QHT68877.1"/>
    <property type="molecule type" value="Genomic_DNA"/>
</dbReference>
<evidence type="ECO:0000256" key="11">
    <source>
        <dbReference type="PIRSR" id="PIRSR000463-1"/>
    </source>
</evidence>
<dbReference type="InterPro" id="IPR006047">
    <property type="entry name" value="GH13_cat_dom"/>
</dbReference>
<keyword evidence="14" id="KW-1185">Reference proteome</keyword>
<dbReference type="GO" id="GO:0004553">
    <property type="term" value="F:hydrolase activity, hydrolyzing O-glycosyl compounds"/>
    <property type="evidence" value="ECO:0007669"/>
    <property type="project" value="InterPro"/>
</dbReference>
<comment type="subunit">
    <text evidence="10">Monomer.</text>
</comment>
<reference evidence="13 14" key="1">
    <citation type="submission" date="2020-01" db="EMBL/GenBank/DDBJ databases">
        <authorList>
            <person name="Kim M.K."/>
        </authorList>
    </citation>
    <scope>NUCLEOTIDE SEQUENCE [LARGE SCALE GENOMIC DNA]</scope>
    <source>
        <strain evidence="13 14">172606-1</strain>
    </source>
</reference>
<keyword evidence="9 10" id="KW-0119">Carbohydrate metabolism</keyword>
<dbReference type="AlphaFoldDB" id="A0A6C0GLR0"/>
<dbReference type="GO" id="GO:0003844">
    <property type="term" value="F:1,4-alpha-glucan branching enzyme activity"/>
    <property type="evidence" value="ECO:0007669"/>
    <property type="project" value="UniProtKB-UniRule"/>
</dbReference>
<protein>
    <recommendedName>
        <fullName evidence="10">1,4-alpha-glucan branching enzyme GlgB</fullName>
        <ecNumber evidence="10">2.4.1.18</ecNumber>
    </recommendedName>
    <alternativeName>
        <fullName evidence="10">1,4-alpha-D-glucan:1,4-alpha-D-glucan 6-glucosyl-transferase</fullName>
    </alternativeName>
    <alternativeName>
        <fullName evidence="10">Alpha-(1-&gt;4)-glucan branching enzyme</fullName>
    </alternativeName>
    <alternativeName>
        <fullName evidence="10">Glycogen branching enzyme</fullName>
        <shortName evidence="10">BE</shortName>
    </alternativeName>
</protein>
<dbReference type="InterPro" id="IPR037439">
    <property type="entry name" value="Branching_enzy"/>
</dbReference>
<keyword evidence="8 10" id="KW-0320">Glycogen biosynthesis</keyword>
<evidence type="ECO:0000256" key="3">
    <source>
        <dbReference type="ARBA" id="ARBA00004964"/>
    </source>
</evidence>
<evidence type="ECO:0000256" key="9">
    <source>
        <dbReference type="ARBA" id="ARBA00023277"/>
    </source>
</evidence>
<dbReference type="SUPFAM" id="SSF81296">
    <property type="entry name" value="E set domains"/>
    <property type="match status" value="1"/>
</dbReference>
<keyword evidence="7 10" id="KW-0808">Transferase</keyword>
<dbReference type="Pfam" id="PF02922">
    <property type="entry name" value="CBM_48"/>
    <property type="match status" value="1"/>
</dbReference>
<dbReference type="InterPro" id="IPR006407">
    <property type="entry name" value="GlgB"/>
</dbReference>
<accession>A0A6C0GLR0</accession>
<dbReference type="KEGG" id="rhoz:GXP67_20595"/>
<sequence length="653" mass="75269">MIASENKNQSGQAASIPGVSRFTEFDIYLFREGKHYSLYNKLGAHIMEHEGVMGTYFAVWAPNAEKVSVIGDFNGWNRESHPMYVRFDSSGVWEAFIPGLGHGTVYKYFIASRVDGYSAEKGDPYGLLWEIPPRTASIVWDITHKWTDKLWLEKRLKLKGQPQPYSVYELHMGSWKRVPEEDNRSFTYRELAQELPAYVKELGFTHIEFMPVMEHPFFGSWGYQITGYFAPSSRYGSPQDFMLLINALHEEGIGVILDWVPSHFPSDLHGLAYFDGTHLYEHADMRKGYHPDWKSYIFNYSRNEVRSFLISNALFWLDVYHIDGLRVDAVASMLYLDYSRKEGEWIPNEYGGRENLEAISFLKEFNTAVYGNFPDVQTIAEESTAWPMVSRPTYIGGLGFGMKWMMGWMHDTLEYFAKEPVYRKFHQNMLTFSLYYAFTENFMLPLSHDEVVYGKKPLVYKMPGDHWQQFANLRLLYGYMFAHPGTKLIFMGGEFGQTTEWAHEKSLDWHLMQYAPHQGMKSLMSALNTIYKEEGALYEYNFEESGFEWIDINDSENSVICWLRKGKAEKDQIVVIANFTPVPRENYRVGVPKKGFYAQILNTDAEIFGGSGIGNLPVAESLPAPAHGRENSIAVNLPPLGIMYFKYQKKAGS</sequence>
<dbReference type="CDD" id="cd02855">
    <property type="entry name" value="E_set_GBE_prok_N"/>
    <property type="match status" value="1"/>
</dbReference>
<dbReference type="RefSeq" id="WP_162444878.1">
    <property type="nucleotide sequence ID" value="NZ_CP048222.1"/>
</dbReference>
<dbReference type="Proteomes" id="UP000480178">
    <property type="component" value="Chromosome"/>
</dbReference>
<dbReference type="Gene3D" id="2.60.40.1180">
    <property type="entry name" value="Golgi alpha-mannosidase II"/>
    <property type="match status" value="1"/>
</dbReference>
<dbReference type="FunFam" id="3.20.20.80:FF:000003">
    <property type="entry name" value="1,4-alpha-glucan branching enzyme GlgB"/>
    <property type="match status" value="1"/>
</dbReference>
<dbReference type="InterPro" id="IPR014756">
    <property type="entry name" value="Ig_E-set"/>
</dbReference>
<dbReference type="GO" id="GO:0043169">
    <property type="term" value="F:cation binding"/>
    <property type="evidence" value="ECO:0007669"/>
    <property type="project" value="InterPro"/>
</dbReference>
<dbReference type="GO" id="GO:0005978">
    <property type="term" value="P:glycogen biosynthetic process"/>
    <property type="evidence" value="ECO:0007669"/>
    <property type="project" value="UniProtKB-UniRule"/>
</dbReference>
<organism evidence="13 14">
    <name type="scientific">Rhodocytophaga rosea</name>
    <dbReference type="NCBI Taxonomy" id="2704465"/>
    <lineage>
        <taxon>Bacteria</taxon>
        <taxon>Pseudomonadati</taxon>
        <taxon>Bacteroidota</taxon>
        <taxon>Cytophagia</taxon>
        <taxon>Cytophagales</taxon>
        <taxon>Rhodocytophagaceae</taxon>
        <taxon>Rhodocytophaga</taxon>
    </lineage>
</organism>
<dbReference type="FunFam" id="2.60.40.10:FF:000169">
    <property type="entry name" value="1,4-alpha-glucan branching enzyme GlgB"/>
    <property type="match status" value="1"/>
</dbReference>
<evidence type="ECO:0000256" key="7">
    <source>
        <dbReference type="ARBA" id="ARBA00022679"/>
    </source>
</evidence>
<evidence type="ECO:0000256" key="6">
    <source>
        <dbReference type="ARBA" id="ARBA00022676"/>
    </source>
</evidence>
<dbReference type="CDD" id="cd11322">
    <property type="entry name" value="AmyAc_Glg_BE"/>
    <property type="match status" value="1"/>
</dbReference>
<dbReference type="NCBIfam" id="NF008967">
    <property type="entry name" value="PRK12313.1"/>
    <property type="match status" value="1"/>
</dbReference>
<dbReference type="Pfam" id="PF02806">
    <property type="entry name" value="Alpha-amylase_C"/>
    <property type="match status" value="1"/>
</dbReference>
<dbReference type="InterPro" id="IPR006048">
    <property type="entry name" value="A-amylase/branching_C"/>
</dbReference>
<dbReference type="InterPro" id="IPR044143">
    <property type="entry name" value="GlgB_N_E_set_prok"/>
</dbReference>
<dbReference type="InterPro" id="IPR004193">
    <property type="entry name" value="Glyco_hydro_13_N"/>
</dbReference>
<dbReference type="Gene3D" id="2.60.40.10">
    <property type="entry name" value="Immunoglobulins"/>
    <property type="match status" value="1"/>
</dbReference>
<dbReference type="GO" id="GO:0005829">
    <property type="term" value="C:cytosol"/>
    <property type="evidence" value="ECO:0007669"/>
    <property type="project" value="TreeGrafter"/>
</dbReference>
<comment type="catalytic activity">
    <reaction evidence="1 10">
        <text>Transfers a segment of a (1-&gt;4)-alpha-D-glucan chain to a primary hydroxy group in a similar glucan chain.</text>
        <dbReference type="EC" id="2.4.1.18"/>
    </reaction>
</comment>
<keyword evidence="5 10" id="KW-0321">Glycogen metabolism</keyword>
<dbReference type="SMART" id="SM00642">
    <property type="entry name" value="Aamy"/>
    <property type="match status" value="1"/>
</dbReference>
<dbReference type="UniPathway" id="UPA00164"/>
<dbReference type="InterPro" id="IPR017853">
    <property type="entry name" value="GH"/>
</dbReference>
<evidence type="ECO:0000256" key="10">
    <source>
        <dbReference type="HAMAP-Rule" id="MF_00685"/>
    </source>
</evidence>
<dbReference type="HAMAP" id="MF_00685">
    <property type="entry name" value="GlgB"/>
    <property type="match status" value="1"/>
</dbReference>
<keyword evidence="6 10" id="KW-0328">Glycosyltransferase</keyword>
<dbReference type="SUPFAM" id="SSF51445">
    <property type="entry name" value="(Trans)glycosidases"/>
    <property type="match status" value="1"/>
</dbReference>
<dbReference type="NCBIfam" id="TIGR01515">
    <property type="entry name" value="branching_enzym"/>
    <property type="match status" value="1"/>
</dbReference>
<dbReference type="InterPro" id="IPR013780">
    <property type="entry name" value="Glyco_hydro_b"/>
</dbReference>
<feature type="domain" description="Glycosyl hydrolase family 13 catalytic" evidence="12">
    <location>
        <begin position="169"/>
        <end position="518"/>
    </location>
</feature>
<dbReference type="Gene3D" id="3.20.20.80">
    <property type="entry name" value="Glycosidases"/>
    <property type="match status" value="1"/>
</dbReference>
<evidence type="ECO:0000256" key="8">
    <source>
        <dbReference type="ARBA" id="ARBA00023056"/>
    </source>
</evidence>
<dbReference type="SUPFAM" id="SSF51011">
    <property type="entry name" value="Glycosyl hydrolase domain"/>
    <property type="match status" value="1"/>
</dbReference>